<evidence type="ECO:0000313" key="4">
    <source>
        <dbReference type="Proteomes" id="UP000435837"/>
    </source>
</evidence>
<keyword evidence="1" id="KW-0732">Signal</keyword>
<evidence type="ECO:0008006" key="6">
    <source>
        <dbReference type="Google" id="ProtNLM"/>
    </source>
</evidence>
<evidence type="ECO:0000313" key="3">
    <source>
        <dbReference type="EMBL" id="WUS22614.1"/>
    </source>
</evidence>
<dbReference type="GeneID" id="96638653"/>
<dbReference type="AlphaFoldDB" id="A0A640RZ69"/>
<reference evidence="2 4" key="1">
    <citation type="submission" date="2019-12" db="EMBL/GenBank/DDBJ databases">
        <title>Whole genome shotgun sequence of Streptomyces caniferus NBRC 15389.</title>
        <authorList>
            <person name="Ichikawa N."/>
            <person name="Kimura A."/>
            <person name="Kitahashi Y."/>
            <person name="Komaki H."/>
            <person name="Tamura T."/>
        </authorList>
    </citation>
    <scope>NUCLEOTIDE SEQUENCE [LARGE SCALE GENOMIC DNA]</scope>
    <source>
        <strain evidence="2 4">NBRC 15389</strain>
    </source>
</reference>
<evidence type="ECO:0000256" key="1">
    <source>
        <dbReference type="SAM" id="SignalP"/>
    </source>
</evidence>
<evidence type="ECO:0000313" key="5">
    <source>
        <dbReference type="Proteomes" id="UP001432292"/>
    </source>
</evidence>
<dbReference type="Proteomes" id="UP000435837">
    <property type="component" value="Unassembled WGS sequence"/>
</dbReference>
<proteinExistence type="predicted"/>
<dbReference type="EMBL" id="CP108473">
    <property type="protein sequence ID" value="WUS22614.1"/>
    <property type="molecule type" value="Genomic_DNA"/>
</dbReference>
<organism evidence="2 4">
    <name type="scientific">Streptomyces caniferus</name>
    <dbReference type="NCBI Taxonomy" id="285557"/>
    <lineage>
        <taxon>Bacteria</taxon>
        <taxon>Bacillati</taxon>
        <taxon>Actinomycetota</taxon>
        <taxon>Actinomycetes</taxon>
        <taxon>Kitasatosporales</taxon>
        <taxon>Streptomycetaceae</taxon>
        <taxon>Streptomyces</taxon>
    </lineage>
</organism>
<keyword evidence="5" id="KW-1185">Reference proteome</keyword>
<evidence type="ECO:0000313" key="2">
    <source>
        <dbReference type="EMBL" id="GFE04180.1"/>
    </source>
</evidence>
<sequence>MKKTLRTLAVGSIALTCVLTSGAGAQAASGHGKKYHGCTNSISVWRTGGKVYAQGKMTCSNSHSVLRPDAALSSYKNGKLQDINIHGEKGCPVAKTCTSKKISLKAHKGWSYHATNPGTADADNVWPINTNASAWYKYR</sequence>
<dbReference type="OrthoDB" id="4229228at2"/>
<name>A0A640RZ69_9ACTN</name>
<protein>
    <recommendedName>
        <fullName evidence="6">Lipoprotein</fullName>
    </recommendedName>
</protein>
<dbReference type="RefSeq" id="WP_159469454.1">
    <property type="nucleotide sequence ID" value="NZ_BAAATH010000019.1"/>
</dbReference>
<reference evidence="3" key="2">
    <citation type="submission" date="2022-10" db="EMBL/GenBank/DDBJ databases">
        <title>The complete genomes of actinobacterial strains from the NBC collection.</title>
        <authorList>
            <person name="Joergensen T.S."/>
            <person name="Alvarez Arevalo M."/>
            <person name="Sterndorff E.B."/>
            <person name="Faurdal D."/>
            <person name="Vuksanovic O."/>
            <person name="Mourched A.-S."/>
            <person name="Charusanti P."/>
            <person name="Shaw S."/>
            <person name="Blin K."/>
            <person name="Weber T."/>
        </authorList>
    </citation>
    <scope>NUCLEOTIDE SEQUENCE</scope>
    <source>
        <strain evidence="3">NBC_01256</strain>
    </source>
</reference>
<gene>
    <name evidence="3" type="ORF">OG727_10170</name>
    <name evidence="2" type="ORF">Scani_04480</name>
</gene>
<dbReference type="Proteomes" id="UP001432292">
    <property type="component" value="Chromosome"/>
</dbReference>
<feature type="chain" id="PRO_5024876416" description="Lipoprotein" evidence="1">
    <location>
        <begin position="28"/>
        <end position="139"/>
    </location>
</feature>
<accession>A0A640RZ69</accession>
<dbReference type="EMBL" id="BLIN01000002">
    <property type="protein sequence ID" value="GFE04180.1"/>
    <property type="molecule type" value="Genomic_DNA"/>
</dbReference>
<feature type="signal peptide" evidence="1">
    <location>
        <begin position="1"/>
        <end position="27"/>
    </location>
</feature>